<protein>
    <submittedName>
        <fullName evidence="2">Uncharacterized protein</fullName>
    </submittedName>
</protein>
<comment type="caution">
    <text evidence="2">The sequence shown here is derived from an EMBL/GenBank/DDBJ whole genome shotgun (WGS) entry which is preliminary data.</text>
</comment>
<name>A0AAE0F8P7_9CHLO</name>
<sequence>MRKRYRPNDGVHCLFLFLAIFILLLPLAFVRWRSIDESDDANNAYATTGALLSTSRVVVTYSEATIARDSDGISKLGLSDRSRLTVFAILSNGESKDVTVDSRTKYAVVNGSDIVEIESTESRVSIWAPDDRVGHGYATIRVAYTTSLARWTYDATISVVERTSFTVIPYAYPSHETGDPLEKTIVRRVHCDYMYQRLRLIGRVGLSNGSMYDVTKDSFFSTSADIYLQREADVVVLVAGQSGNYNVSATWDQLVSQHTSVLVTDEPARVTSLQHTTNWTMSDFGQTFYDLVNSEKVLSLEAHFDDGTVFQDVVNGVQSAWLRYGRYMVFASDRAESIDVNAEGVAILSDNHHTQVEIKARTVCDDTTVDTVENSTLVFANLKAGTNDVELGKNEGSQFESVVVGEKFSVPVFLQTGDAQLKLYDVRLRLVDSQTLRATDCEIGDDWMSMTFSCTINDPVDEVMIVGSEPNSTASGLVHIATVTFETLSTATGSARINGSVYAMGTSNSAMDINADEISAPAIVAGNGEVLIRRSSGRRLTLIDPRSPKLGHWPDQFVERSRWTQRFFAPNRLRRKNRVRRGSTRTISVRGDVDMNGKFNAWDVHVLQKWIRDEADATKISSMHQQTLDPVLWSLSFSNDTSYCPRGWSFGLPCATNQGVEYMLCVHTRRCRWVDIPGDYAADRFVYAAAGNISNLTFFVRLANDINDGFLDDGTRVSFEIGTVEPTKLKTRRSSNHSLSSTHCASDLFTFVARYEEGVYTVTTEDVFQYGCALSLSMTTTTYDAYGNTADDRIWNFQRGGNGVPTSIDTQSVVYTYVVNTLSCCCATIEYISDSASLNIITQRSADNWSDFTIDHRPSEDCDAYCDTHEDAECVSFCDADALSLDRGTHAFAVHCCAYRFADSNTDGFSRDVESIGAAHAVSDNDKSIGASHAVADHITDGNTYADSDNDKSIGAAHAVADHITDGNTYAVSDNDKSIGASHAVADHITDGNTYAVSDNDKSVGASHAVADHITDGNTYAVSDNGKSIDQRADHFAHDISEYLITHERAFDHSPAAMFSAAAFSSSSSSLATYTSSACLQERLGSSVAYVDDSHMFLTQDNYQNKLVTLVRIDAFDTEEVFSDESARNYPIAAATSMTVKRVHGNDTTEEEILFVGIDGKYIRTYATGSGNMETVEQDYDYYIYATASHIVSDHVSALFLVYDDRFDFEMKGVGTSLKHVIDGVARTLMFVAIDKYYVVRVEVDTQSDQSDFELIHVAYDTYIDAVTTRVRNDGTESALFLARVTSVEYVVFEIRYEDDAVIVNELLTFDAQAESGYVLHPKKIRAFDVDGNGLMDIAVEYVNTNFELIDADILDFRTTNQSRNNIEVFINSDNAFFDKNDSKLDDAVGLVDEVVASGAHSDGTRALLPHRVNETALYLDKLCKRTDACTLIIGRRVGVPDRQIQLVLHHRCAKDVLDLLRDLVIHTPTERYLVQLSADVEPLLRNESLHAVERLRDSFHPVNEELMHMRSLDWVAYGRSTCAMYTNLNFCAGMTPIYIGESDVRSGVGFANVIEEYGIRLADLRANAGAAKAMCESLKSMWLRFYELMDRSCVYTDPDVRTIVVSEDRHVPEDGIVSQRYDVRFGELNNLTMVPLSQYKRFLNLDEHVTASEMAVCWVVTLLADACDTKGCENLRALFEHAKCCLSDEVRSRLSFLVDPVRTPTDAGACATDDCPRALRPKNRKTAHLKRDIYSAKRKLEFD</sequence>
<accession>A0AAE0F8P7</accession>
<keyword evidence="1" id="KW-1133">Transmembrane helix</keyword>
<keyword evidence="1" id="KW-0812">Transmembrane</keyword>
<dbReference type="Proteomes" id="UP001190700">
    <property type="component" value="Unassembled WGS sequence"/>
</dbReference>
<feature type="transmembrane region" description="Helical" evidence="1">
    <location>
        <begin position="12"/>
        <end position="32"/>
    </location>
</feature>
<evidence type="ECO:0000313" key="3">
    <source>
        <dbReference type="Proteomes" id="UP001190700"/>
    </source>
</evidence>
<evidence type="ECO:0000256" key="1">
    <source>
        <dbReference type="SAM" id="Phobius"/>
    </source>
</evidence>
<proteinExistence type="predicted"/>
<gene>
    <name evidence="2" type="ORF">CYMTET_35717</name>
</gene>
<dbReference type="EMBL" id="LGRX02022861">
    <property type="protein sequence ID" value="KAK3255090.1"/>
    <property type="molecule type" value="Genomic_DNA"/>
</dbReference>
<reference evidence="2 3" key="1">
    <citation type="journal article" date="2015" name="Genome Biol. Evol.">
        <title>Comparative Genomics of a Bacterivorous Green Alga Reveals Evolutionary Causalities and Consequences of Phago-Mixotrophic Mode of Nutrition.</title>
        <authorList>
            <person name="Burns J.A."/>
            <person name="Paasch A."/>
            <person name="Narechania A."/>
            <person name="Kim E."/>
        </authorList>
    </citation>
    <scope>NUCLEOTIDE SEQUENCE [LARGE SCALE GENOMIC DNA]</scope>
    <source>
        <strain evidence="2 3">PLY_AMNH</strain>
    </source>
</reference>
<evidence type="ECO:0000313" key="2">
    <source>
        <dbReference type="EMBL" id="KAK3255090.1"/>
    </source>
</evidence>
<organism evidence="2 3">
    <name type="scientific">Cymbomonas tetramitiformis</name>
    <dbReference type="NCBI Taxonomy" id="36881"/>
    <lineage>
        <taxon>Eukaryota</taxon>
        <taxon>Viridiplantae</taxon>
        <taxon>Chlorophyta</taxon>
        <taxon>Pyramimonadophyceae</taxon>
        <taxon>Pyramimonadales</taxon>
        <taxon>Pyramimonadaceae</taxon>
        <taxon>Cymbomonas</taxon>
    </lineage>
</organism>
<keyword evidence="3" id="KW-1185">Reference proteome</keyword>
<keyword evidence="1" id="KW-0472">Membrane</keyword>